<keyword evidence="3" id="KW-1185">Reference proteome</keyword>
<dbReference type="OMA" id="ICLVCAE"/>
<dbReference type="PANTHER" id="PTHR41693">
    <property type="entry name" value="HEME-BINDING PROTEIN 1"/>
    <property type="match status" value="1"/>
</dbReference>
<evidence type="ECO:0000256" key="1">
    <source>
        <dbReference type="SAM" id="MobiDB-lite"/>
    </source>
</evidence>
<reference evidence="2" key="1">
    <citation type="submission" date="2025-08" db="UniProtKB">
        <authorList>
            <consortium name="Ensembl"/>
        </authorList>
    </citation>
    <scope>IDENTIFICATION</scope>
</reference>
<organism evidence="2 3">
    <name type="scientific">Oryzias melastigma</name>
    <name type="common">Marine medaka</name>
    <dbReference type="NCBI Taxonomy" id="30732"/>
    <lineage>
        <taxon>Eukaryota</taxon>
        <taxon>Metazoa</taxon>
        <taxon>Chordata</taxon>
        <taxon>Craniata</taxon>
        <taxon>Vertebrata</taxon>
        <taxon>Euteleostomi</taxon>
        <taxon>Actinopterygii</taxon>
        <taxon>Neopterygii</taxon>
        <taxon>Teleostei</taxon>
        <taxon>Neoteleostei</taxon>
        <taxon>Acanthomorphata</taxon>
        <taxon>Ovalentaria</taxon>
        <taxon>Atherinomorphae</taxon>
        <taxon>Beloniformes</taxon>
        <taxon>Adrianichthyidae</taxon>
        <taxon>Oryziinae</taxon>
        <taxon>Oryzias</taxon>
    </lineage>
</organism>
<protein>
    <submittedName>
        <fullName evidence="2">Si:ch73-127m5.3</fullName>
    </submittedName>
</protein>
<evidence type="ECO:0000313" key="2">
    <source>
        <dbReference type="Ensembl" id="ENSOMEP00000034616.1"/>
    </source>
</evidence>
<dbReference type="AlphaFoldDB" id="A0A3B3DXG2"/>
<dbReference type="Ensembl" id="ENSOMET00000028779.1">
    <property type="protein sequence ID" value="ENSOMEP00000034616.1"/>
    <property type="gene ID" value="ENSOMEG00000021334.1"/>
</dbReference>
<sequence length="153" mass="17060">FLCSFTSAAWSLKMLKSCLRKNGALNSRGCANLTLVLDNWKFAIVTQVKDLLLHDHNAVLPDYSRIQLLSDALGDLYKEFNSLKERLTELTAKFDDVETFVDGMRSGKKLSPPPGVLRPPGSPHKDVAAKLGRWPAGKKSRVLVRKIIRPSQD</sequence>
<dbReference type="GeneTree" id="ENSGT00410000026495"/>
<feature type="region of interest" description="Disordered" evidence="1">
    <location>
        <begin position="105"/>
        <end position="128"/>
    </location>
</feature>
<accession>A0A3B3DXG2</accession>
<dbReference type="PaxDb" id="30732-ENSOMEP00000034616"/>
<name>A0A3B3DXG2_ORYME</name>
<reference evidence="2" key="2">
    <citation type="submission" date="2025-09" db="UniProtKB">
        <authorList>
            <consortium name="Ensembl"/>
        </authorList>
    </citation>
    <scope>IDENTIFICATION</scope>
</reference>
<proteinExistence type="predicted"/>
<dbReference type="Proteomes" id="UP000261560">
    <property type="component" value="Unplaced"/>
</dbReference>
<dbReference type="PANTHER" id="PTHR41693:SF2">
    <property type="entry name" value="BIOGENESIS OF LYSOSOME-RELATED ORGANELLES COMPLEX 1 SUBUNIT 2"/>
    <property type="match status" value="1"/>
</dbReference>
<feature type="compositionally biased region" description="Pro residues" evidence="1">
    <location>
        <begin position="111"/>
        <end position="122"/>
    </location>
</feature>
<evidence type="ECO:0000313" key="3">
    <source>
        <dbReference type="Proteomes" id="UP000261560"/>
    </source>
</evidence>